<reference evidence="1" key="1">
    <citation type="submission" date="2022-05" db="EMBL/GenBank/DDBJ databases">
        <authorList>
            <person name="Colautti A."/>
            <person name="Iacumin L."/>
        </authorList>
    </citation>
    <scope>NUCLEOTIDE SEQUENCE</scope>
    <source>
        <strain evidence="1">DSM 30747</strain>
    </source>
</reference>
<evidence type="ECO:0000313" key="2">
    <source>
        <dbReference type="Proteomes" id="UP001152172"/>
    </source>
</evidence>
<dbReference type="EMBL" id="JAMKBI010000002">
    <property type="protein sequence ID" value="MCZ8532444.1"/>
    <property type="molecule type" value="Genomic_DNA"/>
</dbReference>
<sequence length="158" mass="18608">MKKWKKEILLNVPIEFAWLYFYGDISKKKRIFPKVVDEEVIKQTETIIGTIINQSYQNGSLIEQYEITIKKYTNDSNYKAIQESFLLNNRFKMTTEYELVSQSDKITKFIYTSINKPKNPLLSVFQLFGSDQVIVNFLNKAKVAIELDFEQSQNKEVQ</sequence>
<proteinExistence type="predicted"/>
<dbReference type="SUPFAM" id="SSF55961">
    <property type="entry name" value="Bet v1-like"/>
    <property type="match status" value="1"/>
</dbReference>
<dbReference type="RefSeq" id="WP_269921008.1">
    <property type="nucleotide sequence ID" value="NZ_JAMKBI010000002.1"/>
</dbReference>
<gene>
    <name evidence="1" type="ORF">M9R61_03645</name>
</gene>
<dbReference type="AlphaFoldDB" id="A0A9X3L6X9"/>
<dbReference type="Proteomes" id="UP001152172">
    <property type="component" value="Unassembled WGS sequence"/>
</dbReference>
<evidence type="ECO:0000313" key="1">
    <source>
        <dbReference type="EMBL" id="MCZ8532444.1"/>
    </source>
</evidence>
<accession>A0A9X3L6X9</accession>
<protein>
    <submittedName>
        <fullName evidence="1">Uncharacterized protein</fullName>
    </submittedName>
</protein>
<organism evidence="1 2">
    <name type="scientific">Psychrobacillus psychrodurans</name>
    <dbReference type="NCBI Taxonomy" id="126157"/>
    <lineage>
        <taxon>Bacteria</taxon>
        <taxon>Bacillati</taxon>
        <taxon>Bacillota</taxon>
        <taxon>Bacilli</taxon>
        <taxon>Bacillales</taxon>
        <taxon>Bacillaceae</taxon>
        <taxon>Psychrobacillus</taxon>
    </lineage>
</organism>
<comment type="caution">
    <text evidence="1">The sequence shown here is derived from an EMBL/GenBank/DDBJ whole genome shotgun (WGS) entry which is preliminary data.</text>
</comment>
<name>A0A9X3L6X9_9BACI</name>
<keyword evidence="2" id="KW-1185">Reference proteome</keyword>